<evidence type="ECO:0000256" key="10">
    <source>
        <dbReference type="ARBA" id="ARBA00022771"/>
    </source>
</evidence>
<dbReference type="Pfam" id="PF09258">
    <property type="entry name" value="Glyco_transf_64"/>
    <property type="match status" value="1"/>
</dbReference>
<dbReference type="PROSITE" id="PS50950">
    <property type="entry name" value="ZF_THAP"/>
    <property type="match status" value="1"/>
</dbReference>
<keyword evidence="18" id="KW-1015">Disulfide bond</keyword>
<keyword evidence="28" id="KW-1185">Reference proteome</keyword>
<gene>
    <name evidence="27" type="ORF">Fcan01_08247</name>
</gene>
<evidence type="ECO:0000256" key="8">
    <source>
        <dbReference type="ARBA" id="ARBA00022692"/>
    </source>
</evidence>
<feature type="region of interest" description="Disordered" evidence="24">
    <location>
        <begin position="988"/>
        <end position="1086"/>
    </location>
</feature>
<evidence type="ECO:0000256" key="9">
    <source>
        <dbReference type="ARBA" id="ARBA00022723"/>
    </source>
</evidence>
<comment type="cofactor">
    <cofactor evidence="1">
        <name>Mn(2+)</name>
        <dbReference type="ChEBI" id="CHEBI:29035"/>
    </cofactor>
</comment>
<reference evidence="27 28" key="1">
    <citation type="submission" date="2015-12" db="EMBL/GenBank/DDBJ databases">
        <title>The genome of Folsomia candida.</title>
        <authorList>
            <person name="Faddeeva A."/>
            <person name="Derks M.F."/>
            <person name="Anvar Y."/>
            <person name="Smit S."/>
            <person name="Van Straalen N."/>
            <person name="Roelofs D."/>
        </authorList>
    </citation>
    <scope>NUCLEOTIDE SEQUENCE [LARGE SCALE GENOMIC DNA]</scope>
    <source>
        <strain evidence="27 28">VU population</strain>
        <tissue evidence="27">Whole body</tissue>
    </source>
</reference>
<dbReference type="InterPro" id="IPR006612">
    <property type="entry name" value="THAP_Znf"/>
</dbReference>
<dbReference type="InterPro" id="IPR004263">
    <property type="entry name" value="Exostosin"/>
</dbReference>
<keyword evidence="6" id="KW-0328">Glycosyltransferase</keyword>
<evidence type="ECO:0000256" key="15">
    <source>
        <dbReference type="ARBA" id="ARBA00023034"/>
    </source>
</evidence>
<dbReference type="PANTHER" id="PTHR48261:SF4">
    <property type="entry name" value="EXOSTOSIN LIKE GLYCOSYLTRANSFERASE 3"/>
    <property type="match status" value="1"/>
</dbReference>
<feature type="domain" description="THAP-type" evidence="26">
    <location>
        <begin position="906"/>
        <end position="991"/>
    </location>
</feature>
<evidence type="ECO:0000256" key="14">
    <source>
        <dbReference type="ARBA" id="ARBA00022989"/>
    </source>
</evidence>
<keyword evidence="11" id="KW-0256">Endoplasmic reticulum</keyword>
<evidence type="ECO:0000256" key="5">
    <source>
        <dbReference type="ARBA" id="ARBA00010271"/>
    </source>
</evidence>
<dbReference type="GO" id="GO:0003677">
    <property type="term" value="F:DNA binding"/>
    <property type="evidence" value="ECO:0007669"/>
    <property type="project" value="UniProtKB-UniRule"/>
</dbReference>
<keyword evidence="7" id="KW-0808">Transferase</keyword>
<dbReference type="PROSITE" id="PS50890">
    <property type="entry name" value="PUA"/>
    <property type="match status" value="1"/>
</dbReference>
<sequence>MRIHKIIGLVVIVLLFIPLLTHYYLTKVGVEEPKSEQDNSPWISQLADIDKLTGADLKYRIEELVRIKYSVSGELRELEAKRQRVQTDIATLNRRLEDAKNEAGRRRNELDRLQISLQQARVAEKEAMERNTPRMGRPKPLPPLRSIPVHPPLNDKSNNRYCNMDSCFDYSFCPLSSKFRFYLYPYMFSNLSFITIPDSKSNGPTNYPYSGPTVEILHQMLARSPYTTRDPNKACIFIILVDICDPQRLSQLRQQLPNWYGDGRNHVILLDCGINFRHLYTPDFFEFFGRSLIASENGIVTSYRDEFDLVVPNWEKAIPSGEIWSQLPPVVPAKRKYLATYLGGEADQFIQIELLKIQQEDPLSFVFQFSCNTVPYRNAKSDENEVISANGDDHKSARNLESYTQKKLSSLCDNDLLRTRLLLDSTFSLIILPSEDIEILSSNILQLRLYESLKYGSIPVAIGTRFIPPFSEVIDWTKLILTIPGSRVTEMHYILKSFGDADLIEMRKRGRLAFQKYFSTIENIADTFIAVLRTRIGIPATPYKDVSSPSVFNDSFVPQKLDSFTVDPEEEENLGPIEPSYPSPAFTRNYSSIFLHKYELWNTYFQPTKLYPYTPWDPIMPSEAKFRGSALGFRPISSGAGGSGKEFSESLGGNLPKEQFTVVMLTFEREQVLMNSLQRLFALPYLNKVIVVWNSPQPPTPDLKWPDIGVPVHVVKAEKNSLNNRFLPFDIIETEAVLSIDDDAHLRHDEIVFGFRVWRENRDRVVGFPGRFHALDQNFGNWLYNSNYSCELSMVLTGAAFYHKIYSYLYSYEMPAAIREKVDELMNCEDIAMNFLVSHVTGKPPVKVTSRWTFRCPGCPVTLSEDDSHFQERHHCINFFTKTVVAAAAATTFTNFRHETSRKSTMSGTVCCYKGCTKSYSTDKDVSFFRFPDDQKRRKKWMDNCGIAELHSLNDRQLRLKRVCADHFASSSFICPVTRNQVTEKAIPLSQKEHEAAAKAVKEAQKEEEKNPRRGRGRPPKFSLVLVKKEVVDEEEDVDSDEEEPNENGDVEYSPPPTLRKQTRDSNSTTTAEPKTKTPAKPPKLIAVESSKQKAAKVLDGKLKPVSTLLPAKSKLARTDSSDTKKPGGRRMADLSVIEDVVKEMSLGIEKSKKRHSLSDEKILSKRLKASSFNEDDINSEDDMSDIDDSEDEEDEGLERANREFEMFQSGLRKIIELPEAWGMGAVVWDPLNKMKVIPISRPKLQPNGTISLFRAIQIYEDSSVKVAIDGVDMTINFKVKSIDCEGDVNKIIKAVADSRVCTGVENFLPDDIIYLPDARKRGYKYYSDACPVVIDENVKGSVCNPCIGLQKAVLARKEKEKDEVATRKLRPVPKNLKNDFGRALYGLLYEILDDSNALKSEKKQDREAVLSKYSTELGVLNGEIQKPEKLPHVQVSVDDVSASFQDIVTRLGFSLNKKPGPGGAPIVPTQPQAPKPPVARLDDNRSLFASKPFLNRFNRNIPAKPSTTTFTQRTMVPMGSSASASMSNSTTSFSLGDGQTYEILGEVGSSEMVQGTKGEAIEIIEVDDETMAKLTAQNSGMMFQNSASGSIQVATLDPSDPNISQILKAINPSQA</sequence>
<evidence type="ECO:0000256" key="22">
    <source>
        <dbReference type="ARBA" id="ARBA00066812"/>
    </source>
</evidence>
<evidence type="ECO:0000256" key="16">
    <source>
        <dbReference type="ARBA" id="ARBA00023125"/>
    </source>
</evidence>
<feature type="region of interest" description="Disordered" evidence="24">
    <location>
        <begin position="1174"/>
        <end position="1198"/>
    </location>
</feature>
<dbReference type="STRING" id="158441.A0A226EKT0"/>
<evidence type="ECO:0000313" key="28">
    <source>
        <dbReference type="Proteomes" id="UP000198287"/>
    </source>
</evidence>
<dbReference type="InterPro" id="IPR015338">
    <property type="entry name" value="GT64_dom"/>
</dbReference>
<comment type="catalytic activity">
    <reaction evidence="21">
        <text>3-O-(beta-D-GlcA-(1-&gt;3)-beta-D-Gal-(1-&gt;3)-beta-D-Gal-(1-&gt;4)-beta-D-Xyl)-L-seryl-[protein] + UDP-N-acetyl-alpha-D-glucosamine = 3-O-(alpha-D-GlcNAc-(1-&gt;4)-beta-D-GlcA-(1-&gt;3)-beta-D-Gal-(1-&gt;3)-beta-D-Gal-(1-&gt;4)-beta-D-Xyl)-L-seryl-[protein] + UDP + H(+)</text>
        <dbReference type="Rhea" id="RHEA:16221"/>
        <dbReference type="Rhea" id="RHEA-COMP:12573"/>
        <dbReference type="Rhea" id="RHEA-COMP:12574"/>
        <dbReference type="ChEBI" id="CHEBI:15378"/>
        <dbReference type="ChEBI" id="CHEBI:57705"/>
        <dbReference type="ChEBI" id="CHEBI:58223"/>
        <dbReference type="ChEBI" id="CHEBI:132093"/>
        <dbReference type="ChEBI" id="CHEBI:132104"/>
        <dbReference type="EC" id="2.4.1.223"/>
    </reaction>
</comment>
<name>A0A226EKT0_FOLCA</name>
<feature type="compositionally biased region" description="Acidic residues" evidence="24">
    <location>
        <begin position="1032"/>
        <end position="1050"/>
    </location>
</feature>
<dbReference type="SUPFAM" id="SSF53448">
    <property type="entry name" value="Nucleotide-diphospho-sugar transferases"/>
    <property type="match status" value="1"/>
</dbReference>
<keyword evidence="9" id="KW-0479">Metal-binding</keyword>
<evidence type="ECO:0000256" key="3">
    <source>
        <dbReference type="ARBA" id="ARBA00004648"/>
    </source>
</evidence>
<keyword evidence="20" id="KW-0464">Manganese</keyword>
<evidence type="ECO:0000256" key="1">
    <source>
        <dbReference type="ARBA" id="ARBA00001936"/>
    </source>
</evidence>
<accession>A0A226EKT0</accession>
<evidence type="ECO:0000256" key="19">
    <source>
        <dbReference type="ARBA" id="ARBA00023180"/>
    </source>
</evidence>
<evidence type="ECO:0000256" key="12">
    <source>
        <dbReference type="ARBA" id="ARBA00022833"/>
    </source>
</evidence>
<evidence type="ECO:0000256" key="23">
    <source>
        <dbReference type="PROSITE-ProRule" id="PRU00309"/>
    </source>
</evidence>
<dbReference type="GO" id="GO:0005789">
    <property type="term" value="C:endoplasmic reticulum membrane"/>
    <property type="evidence" value="ECO:0007669"/>
    <property type="project" value="UniProtKB-SubCell"/>
</dbReference>
<evidence type="ECO:0000256" key="18">
    <source>
        <dbReference type="ARBA" id="ARBA00023157"/>
    </source>
</evidence>
<comment type="pathway">
    <text evidence="4">Glycan metabolism; heparan sulfate biosynthesis.</text>
</comment>
<dbReference type="Proteomes" id="UP000198287">
    <property type="component" value="Unassembled WGS sequence"/>
</dbReference>
<evidence type="ECO:0000256" key="6">
    <source>
        <dbReference type="ARBA" id="ARBA00022676"/>
    </source>
</evidence>
<evidence type="ECO:0000256" key="2">
    <source>
        <dbReference type="ARBA" id="ARBA00004555"/>
    </source>
</evidence>
<comment type="subcellular location">
    <subcellularLocation>
        <location evidence="3">Endoplasmic reticulum membrane</location>
        <topology evidence="3">Single-pass type II membrane protein</topology>
    </subcellularLocation>
    <subcellularLocation>
        <location evidence="2">Golgi apparatus</location>
    </subcellularLocation>
</comment>
<keyword evidence="14 25" id="KW-1133">Transmembrane helix</keyword>
<evidence type="ECO:0000256" key="25">
    <source>
        <dbReference type="SAM" id="Phobius"/>
    </source>
</evidence>
<evidence type="ECO:0000256" key="20">
    <source>
        <dbReference type="ARBA" id="ARBA00023211"/>
    </source>
</evidence>
<protein>
    <recommendedName>
        <fullName evidence="22">glucuronosyl-galactosyl-proteoglycan 4-alpha-N-acetylglucosaminyltransferase</fullName>
        <ecNumber evidence="22">2.4.1.223</ecNumber>
    </recommendedName>
</protein>
<evidence type="ECO:0000313" key="27">
    <source>
        <dbReference type="EMBL" id="OXA58059.1"/>
    </source>
</evidence>
<feature type="compositionally biased region" description="Acidic residues" evidence="24">
    <location>
        <begin position="1174"/>
        <end position="1197"/>
    </location>
</feature>
<evidence type="ECO:0000256" key="24">
    <source>
        <dbReference type="SAM" id="MobiDB-lite"/>
    </source>
</evidence>
<dbReference type="SMART" id="SM00980">
    <property type="entry name" value="THAP"/>
    <property type="match status" value="1"/>
</dbReference>
<comment type="similarity">
    <text evidence="5">Belongs to the glycosyltransferase 47 family.</text>
</comment>
<keyword evidence="13" id="KW-0735">Signal-anchor</keyword>
<dbReference type="OrthoDB" id="5954868at2759"/>
<keyword evidence="15" id="KW-0333">Golgi apparatus</keyword>
<dbReference type="Pfam" id="PF05485">
    <property type="entry name" value="THAP"/>
    <property type="match status" value="1"/>
</dbReference>
<dbReference type="PANTHER" id="PTHR48261">
    <property type="entry name" value="ACETYLGLUCOSAMINYLTRANSFERASE"/>
    <property type="match status" value="1"/>
</dbReference>
<evidence type="ECO:0000256" key="7">
    <source>
        <dbReference type="ARBA" id="ARBA00022679"/>
    </source>
</evidence>
<dbReference type="EC" id="2.4.1.223" evidence="22"/>
<dbReference type="SMART" id="SM00692">
    <property type="entry name" value="DM3"/>
    <property type="match status" value="1"/>
</dbReference>
<evidence type="ECO:0000256" key="11">
    <source>
        <dbReference type="ARBA" id="ARBA00022824"/>
    </source>
</evidence>
<feature type="compositionally biased region" description="Pro residues" evidence="24">
    <location>
        <begin position="139"/>
        <end position="151"/>
    </location>
</feature>
<dbReference type="FunFam" id="3.90.550.10:FF:000033">
    <property type="entry name" value="Exostosin-like glycosyltransferase 3"/>
    <property type="match status" value="1"/>
</dbReference>
<comment type="caution">
    <text evidence="27">The sequence shown here is derived from an EMBL/GenBank/DDBJ whole genome shotgun (WGS) entry which is preliminary data.</text>
</comment>
<feature type="compositionally biased region" description="Low complexity" evidence="24">
    <location>
        <begin position="1069"/>
        <end position="1079"/>
    </location>
</feature>
<organism evidence="27 28">
    <name type="scientific">Folsomia candida</name>
    <name type="common">Springtail</name>
    <dbReference type="NCBI Taxonomy" id="158441"/>
    <lineage>
        <taxon>Eukaryota</taxon>
        <taxon>Metazoa</taxon>
        <taxon>Ecdysozoa</taxon>
        <taxon>Arthropoda</taxon>
        <taxon>Hexapoda</taxon>
        <taxon>Collembola</taxon>
        <taxon>Entomobryomorpha</taxon>
        <taxon>Isotomoidea</taxon>
        <taxon>Isotomidae</taxon>
        <taxon>Proisotominae</taxon>
        <taxon>Folsomia</taxon>
    </lineage>
</organism>
<keyword evidence="16 23" id="KW-0238">DNA-binding</keyword>
<dbReference type="GO" id="GO:0001888">
    <property type="term" value="F:glucuronyl-galactosyl-proteoglycan 4-alpha-N-acetylglucosaminyltransferase activity"/>
    <property type="evidence" value="ECO:0007669"/>
    <property type="project" value="UniProtKB-EC"/>
</dbReference>
<dbReference type="GO" id="GO:0008270">
    <property type="term" value="F:zinc ion binding"/>
    <property type="evidence" value="ECO:0007669"/>
    <property type="project" value="UniProtKB-KW"/>
</dbReference>
<dbReference type="InterPro" id="IPR040911">
    <property type="entry name" value="Exostosin_GT47"/>
</dbReference>
<dbReference type="GO" id="GO:0015012">
    <property type="term" value="P:heparan sulfate proteoglycan biosynthetic process"/>
    <property type="evidence" value="ECO:0007669"/>
    <property type="project" value="UniProtKB-ARBA"/>
</dbReference>
<feature type="region of interest" description="Disordered" evidence="24">
    <location>
        <begin position="125"/>
        <end position="152"/>
    </location>
</feature>
<keyword evidence="8 25" id="KW-0812">Transmembrane</keyword>
<dbReference type="SUPFAM" id="SSF57716">
    <property type="entry name" value="Glucocorticoid receptor-like (DNA-binding domain)"/>
    <property type="match status" value="1"/>
</dbReference>
<keyword evidence="17 25" id="KW-0472">Membrane</keyword>
<evidence type="ECO:0000259" key="26">
    <source>
        <dbReference type="PROSITE" id="PS50950"/>
    </source>
</evidence>
<dbReference type="Pfam" id="PF03016">
    <property type="entry name" value="Exostosin_GT47"/>
    <property type="match status" value="1"/>
</dbReference>
<keyword evidence="10 23" id="KW-0863">Zinc-finger</keyword>
<dbReference type="InterPro" id="IPR038441">
    <property type="entry name" value="THAP_Znf_sf"/>
</dbReference>
<dbReference type="GO" id="GO:0005794">
    <property type="term" value="C:Golgi apparatus"/>
    <property type="evidence" value="ECO:0007669"/>
    <property type="project" value="UniProtKB-SubCell"/>
</dbReference>
<evidence type="ECO:0000256" key="13">
    <source>
        <dbReference type="ARBA" id="ARBA00022968"/>
    </source>
</evidence>
<evidence type="ECO:0000256" key="21">
    <source>
        <dbReference type="ARBA" id="ARBA00050948"/>
    </source>
</evidence>
<dbReference type="Gene3D" id="6.20.210.20">
    <property type="entry name" value="THAP domain"/>
    <property type="match status" value="1"/>
</dbReference>
<keyword evidence="12" id="KW-0862">Zinc</keyword>
<feature type="transmembrane region" description="Helical" evidence="25">
    <location>
        <begin position="7"/>
        <end position="25"/>
    </location>
</feature>
<keyword evidence="19" id="KW-0325">Glycoprotein</keyword>
<evidence type="ECO:0000256" key="4">
    <source>
        <dbReference type="ARBA" id="ARBA00005093"/>
    </source>
</evidence>
<dbReference type="Gene3D" id="3.90.550.10">
    <property type="entry name" value="Spore Coat Polysaccharide Biosynthesis Protein SpsA, Chain A"/>
    <property type="match status" value="1"/>
</dbReference>
<dbReference type="EMBL" id="LNIX01000003">
    <property type="protein sequence ID" value="OXA58059.1"/>
    <property type="molecule type" value="Genomic_DNA"/>
</dbReference>
<evidence type="ECO:0000256" key="17">
    <source>
        <dbReference type="ARBA" id="ARBA00023136"/>
    </source>
</evidence>
<proteinExistence type="inferred from homology"/>
<dbReference type="InterPro" id="IPR029044">
    <property type="entry name" value="Nucleotide-diphossugar_trans"/>
</dbReference>
<feature type="compositionally biased region" description="Basic and acidic residues" evidence="24">
    <location>
        <begin position="991"/>
        <end position="1012"/>
    </location>
</feature>